<evidence type="ECO:0000313" key="2">
    <source>
        <dbReference type="EMBL" id="NDY96551.1"/>
    </source>
</evidence>
<keyword evidence="3" id="KW-1185">Reference proteome</keyword>
<feature type="signal peptide" evidence="1">
    <location>
        <begin position="1"/>
        <end position="33"/>
    </location>
</feature>
<dbReference type="PROSITE" id="PS51257">
    <property type="entry name" value="PROKAR_LIPOPROTEIN"/>
    <property type="match status" value="1"/>
</dbReference>
<dbReference type="Proteomes" id="UP000484885">
    <property type="component" value="Unassembled WGS sequence"/>
</dbReference>
<proteinExistence type="predicted"/>
<feature type="chain" id="PRO_5032285217" evidence="1">
    <location>
        <begin position="34"/>
        <end position="265"/>
    </location>
</feature>
<dbReference type="AlphaFoldDB" id="A0A845V8R5"/>
<keyword evidence="1" id="KW-0732">Signal</keyword>
<sequence>MSQFQYRAKRFLRRWYWAAIFLTMVGCSTGALAAEAEAGSAPLPAHEAVYEVLRRGDKIGEVHVSLAQDEGGIWRYATETVATSRLAKLLRVSAEESAQFVWRDAHVVPLTYRQVARAPMRTRYWQHEIDWQRGTTATQTHEGEFELELEEDLLDSLTLRLQLAVALQDPANRGQDLKFRVIERDEIEDQYFFYLDHEPVDIPAGCFDAIHMQRFRREGSSRNYDSWHAANFQWLPLRIVQIKDGDPELDIRLLRTSIDLGEDDC</sequence>
<name>A0A845V8R5_9GAMM</name>
<dbReference type="InterPro" id="IPR021457">
    <property type="entry name" value="DUF3108"/>
</dbReference>
<comment type="caution">
    <text evidence="2">The sequence shown here is derived from an EMBL/GenBank/DDBJ whole genome shotgun (WGS) entry which is preliminary data.</text>
</comment>
<organism evidence="2 3">
    <name type="scientific">Wenzhouxiangella limi</name>
    <dbReference type="NCBI Taxonomy" id="2707351"/>
    <lineage>
        <taxon>Bacteria</taxon>
        <taxon>Pseudomonadati</taxon>
        <taxon>Pseudomonadota</taxon>
        <taxon>Gammaproteobacteria</taxon>
        <taxon>Chromatiales</taxon>
        <taxon>Wenzhouxiangellaceae</taxon>
        <taxon>Wenzhouxiangella</taxon>
    </lineage>
</organism>
<evidence type="ECO:0000313" key="3">
    <source>
        <dbReference type="Proteomes" id="UP000484885"/>
    </source>
</evidence>
<evidence type="ECO:0000256" key="1">
    <source>
        <dbReference type="SAM" id="SignalP"/>
    </source>
</evidence>
<accession>A0A845V8R5</accession>
<dbReference type="EMBL" id="JAAGSC010000043">
    <property type="protein sequence ID" value="NDY96551.1"/>
    <property type="molecule type" value="Genomic_DNA"/>
</dbReference>
<dbReference type="Pfam" id="PF11306">
    <property type="entry name" value="DUF3108"/>
    <property type="match status" value="1"/>
</dbReference>
<reference evidence="2 3" key="1">
    <citation type="submission" date="2020-02" db="EMBL/GenBank/DDBJ databases">
        <authorList>
            <person name="Zhang X.-Y."/>
        </authorList>
    </citation>
    <scope>NUCLEOTIDE SEQUENCE [LARGE SCALE GENOMIC DNA]</scope>
    <source>
        <strain evidence="2 3">C33</strain>
    </source>
</reference>
<dbReference type="RefSeq" id="WP_164211942.1">
    <property type="nucleotide sequence ID" value="NZ_JAAGSC010000043.1"/>
</dbReference>
<gene>
    <name evidence="2" type="ORF">G3I74_12495</name>
</gene>
<protein>
    <submittedName>
        <fullName evidence="2">DUF3108 domain-containing protein</fullName>
    </submittedName>
</protein>